<organism evidence="1 2">
    <name type="scientific">Thermobifida fusca TM51</name>
    <dbReference type="NCBI Taxonomy" id="1169414"/>
    <lineage>
        <taxon>Bacteria</taxon>
        <taxon>Bacillati</taxon>
        <taxon>Actinomycetota</taxon>
        <taxon>Actinomycetes</taxon>
        <taxon>Streptosporangiales</taxon>
        <taxon>Nocardiopsidaceae</taxon>
        <taxon>Thermobifida</taxon>
    </lineage>
</organism>
<evidence type="ECO:0000313" key="1">
    <source>
        <dbReference type="EMBL" id="EOR70382.1"/>
    </source>
</evidence>
<dbReference type="Proteomes" id="UP000014184">
    <property type="component" value="Unassembled WGS sequence"/>
</dbReference>
<keyword evidence="2" id="KW-1185">Reference proteome</keyword>
<proteinExistence type="predicted"/>
<comment type="caution">
    <text evidence="1">The sequence shown here is derived from an EMBL/GenBank/DDBJ whole genome shotgun (WGS) entry which is preliminary data.</text>
</comment>
<accession>A0A9P2WP47</accession>
<evidence type="ECO:0000313" key="2">
    <source>
        <dbReference type="Proteomes" id="UP000014184"/>
    </source>
</evidence>
<dbReference type="AlphaFoldDB" id="A0A9P2WP47"/>
<gene>
    <name evidence="1" type="ORF">TM51_13000</name>
</gene>
<sequence>MRAQRDEPRVRFYGRAGYGGEHPSDDDPLVFERWLPGKQPGFLAFGLIGTDRFGGPYALFRRAAR</sequence>
<protein>
    <submittedName>
        <fullName evidence="1">Uncharacterized protein</fullName>
    </submittedName>
</protein>
<dbReference type="EMBL" id="AOSG01000074">
    <property type="protein sequence ID" value="EOR70382.1"/>
    <property type="molecule type" value="Genomic_DNA"/>
</dbReference>
<dbReference type="RefSeq" id="WP_016189186.1">
    <property type="nucleotide sequence ID" value="NZ_AOSG01000074.1"/>
</dbReference>
<name>A0A9P2WP47_THEFU</name>
<reference evidence="1 2" key="1">
    <citation type="journal article" date="2013" name="Genome Announc.">
        <title>Draft Genome Sequence of the Lignocellulose Decomposer Thermobifida fusca Strain TM51.</title>
        <authorList>
            <person name="Toth A."/>
            <person name="Barna T."/>
            <person name="Nagy I."/>
            <person name="Horvath B."/>
            <person name="Nagy I."/>
            <person name="Tancsics A."/>
            <person name="Kriszt B."/>
            <person name="Baka E."/>
            <person name="Fekete C."/>
            <person name="Kukolya J."/>
        </authorList>
    </citation>
    <scope>NUCLEOTIDE SEQUENCE [LARGE SCALE GENOMIC DNA]</scope>
    <source>
        <strain evidence="1 2">TM51</strain>
    </source>
</reference>